<evidence type="ECO:0000256" key="1">
    <source>
        <dbReference type="SAM" id="MobiDB-lite"/>
    </source>
</evidence>
<feature type="compositionally biased region" description="Gly residues" evidence="1">
    <location>
        <begin position="107"/>
        <end position="124"/>
    </location>
</feature>
<dbReference type="RefSeq" id="WP_043058594.1">
    <property type="nucleotide sequence ID" value="NZ_LXEY01000022.1"/>
</dbReference>
<feature type="region of interest" description="Disordered" evidence="1">
    <location>
        <begin position="81"/>
        <end position="147"/>
    </location>
</feature>
<gene>
    <name evidence="3" type="ORF">A6F49_16655</name>
</gene>
<dbReference type="AlphaFoldDB" id="A0A1B7LWQ8"/>
<comment type="caution">
    <text evidence="3">The sequence shown here is derived from an EMBL/GenBank/DDBJ whole genome shotgun (WGS) entry which is preliminary data.</text>
</comment>
<organism evidence="3 4">
    <name type="scientific">Enteractinococcus helveticum</name>
    <dbReference type="NCBI Taxonomy" id="1837282"/>
    <lineage>
        <taxon>Bacteria</taxon>
        <taxon>Bacillati</taxon>
        <taxon>Actinomycetota</taxon>
        <taxon>Actinomycetes</taxon>
        <taxon>Micrococcales</taxon>
        <taxon>Micrococcaceae</taxon>
    </lineage>
</organism>
<reference evidence="3 4" key="1">
    <citation type="submission" date="2016-04" db="EMBL/GenBank/DDBJ databases">
        <title>First whole genome shotgun sequence of the bacterium Enteractinococcus sp. strain UASWS1574.</title>
        <authorList>
            <person name="Crovadore J."/>
            <person name="Chablais R."/>
            <person name="Lefort F."/>
        </authorList>
    </citation>
    <scope>NUCLEOTIDE SEQUENCE [LARGE SCALE GENOMIC DNA]</scope>
    <source>
        <strain evidence="3 4">UASWS1574</strain>
    </source>
</reference>
<dbReference type="Proteomes" id="UP000078292">
    <property type="component" value="Unassembled WGS sequence"/>
</dbReference>
<dbReference type="EMBL" id="LXEY01000022">
    <property type="protein sequence ID" value="OAV59470.1"/>
    <property type="molecule type" value="Genomic_DNA"/>
</dbReference>
<keyword evidence="2" id="KW-0732">Signal</keyword>
<feature type="chain" id="PRO_5008597143" evidence="2">
    <location>
        <begin position="29"/>
        <end position="147"/>
    </location>
</feature>
<evidence type="ECO:0000256" key="2">
    <source>
        <dbReference type="SAM" id="SignalP"/>
    </source>
</evidence>
<evidence type="ECO:0000313" key="4">
    <source>
        <dbReference type="Proteomes" id="UP000078292"/>
    </source>
</evidence>
<sequence>MFRKIPTTLAAGALALSGLVALSAPAQANTPAVQCPSALFIWDAHDQAKKRGQMVDEYWRGNTAVVVYRIDNRHEVYETNGWNTSRKCYNQKPERPKDAPKPETPKQGGGGGGRVDAPGFGGFGHNLYPSPSQNKGKVTVGPVESVS</sequence>
<keyword evidence="4" id="KW-1185">Reference proteome</keyword>
<feature type="compositionally biased region" description="Basic and acidic residues" evidence="1">
    <location>
        <begin position="92"/>
        <end position="104"/>
    </location>
</feature>
<name>A0A1B7LWQ8_9MICC</name>
<proteinExistence type="predicted"/>
<protein>
    <submittedName>
        <fullName evidence="3">Uncharacterized protein</fullName>
    </submittedName>
</protein>
<evidence type="ECO:0000313" key="3">
    <source>
        <dbReference type="EMBL" id="OAV59470.1"/>
    </source>
</evidence>
<accession>A0A1B7LWQ8</accession>
<feature type="signal peptide" evidence="2">
    <location>
        <begin position="1"/>
        <end position="28"/>
    </location>
</feature>